<feature type="transmembrane region" description="Helical" evidence="8">
    <location>
        <begin position="12"/>
        <end position="38"/>
    </location>
</feature>
<evidence type="ECO:0000256" key="8">
    <source>
        <dbReference type="SAM" id="Phobius"/>
    </source>
</evidence>
<dbReference type="Pfam" id="PF00375">
    <property type="entry name" value="SDF"/>
    <property type="match status" value="1"/>
</dbReference>
<feature type="transmembrane region" description="Helical" evidence="8">
    <location>
        <begin position="341"/>
        <end position="366"/>
    </location>
</feature>
<feature type="transmembrane region" description="Helical" evidence="8">
    <location>
        <begin position="372"/>
        <end position="392"/>
    </location>
</feature>
<organism evidence="9 10">
    <name type="scientific">Thermanaerovibrio acidaminovorans (strain ATCC 49978 / DSM 6589 / Su883)</name>
    <name type="common">Selenomonas acidaminovorans</name>
    <dbReference type="NCBI Taxonomy" id="525903"/>
    <lineage>
        <taxon>Bacteria</taxon>
        <taxon>Thermotogati</taxon>
        <taxon>Synergistota</taxon>
        <taxon>Synergistia</taxon>
        <taxon>Synergistales</taxon>
        <taxon>Synergistaceae</taxon>
        <taxon>Thermanaerovibrio</taxon>
    </lineage>
</organism>
<dbReference type="eggNOG" id="COG1301">
    <property type="taxonomic scope" value="Bacteria"/>
</dbReference>
<keyword evidence="10" id="KW-1185">Reference proteome</keyword>
<keyword evidence="7 8" id="KW-0472">Membrane</keyword>
<dbReference type="InterPro" id="IPR018107">
    <property type="entry name" value="Na-dicarboxylate_symporter_CS"/>
</dbReference>
<reference evidence="9 10" key="1">
    <citation type="journal article" date="2009" name="Stand. Genomic Sci.">
        <title>Complete genome sequence of Thermanaerovibrio acidaminovorans type strain (Su883).</title>
        <authorList>
            <person name="Chovatia M."/>
            <person name="Sikorski J."/>
            <person name="Schroder M."/>
            <person name="Lapidus A."/>
            <person name="Nolan M."/>
            <person name="Tice H."/>
            <person name="Glavina Del Rio T."/>
            <person name="Copeland A."/>
            <person name="Cheng J.F."/>
            <person name="Lucas S."/>
            <person name="Chen F."/>
            <person name="Bruce D."/>
            <person name="Goodwin L."/>
            <person name="Pitluck S."/>
            <person name="Ivanova N."/>
            <person name="Mavromatis K."/>
            <person name="Ovchinnikova G."/>
            <person name="Pati A."/>
            <person name="Chen A."/>
            <person name="Palaniappan K."/>
            <person name="Land M."/>
            <person name="Hauser L."/>
            <person name="Chang Y.J."/>
            <person name="Jeffries C.D."/>
            <person name="Chain P."/>
            <person name="Saunders E."/>
            <person name="Detter J.C."/>
            <person name="Brettin T."/>
            <person name="Rohde M."/>
            <person name="Goker M."/>
            <person name="Spring S."/>
            <person name="Bristow J."/>
            <person name="Markowitz V."/>
            <person name="Hugenholtz P."/>
            <person name="Kyrpides N.C."/>
            <person name="Klenk H.P."/>
            <person name="Eisen J.A."/>
        </authorList>
    </citation>
    <scope>NUCLEOTIDE SEQUENCE [LARGE SCALE GENOMIC DNA]</scope>
    <source>
        <strain evidence="10">ATCC 49978 / DSM 6589 / Su883</strain>
    </source>
</reference>
<dbReference type="Gene3D" id="1.10.3860.10">
    <property type="entry name" value="Sodium:dicarboxylate symporter"/>
    <property type="match status" value="1"/>
</dbReference>
<feature type="transmembrane region" description="Helical" evidence="8">
    <location>
        <begin position="205"/>
        <end position="223"/>
    </location>
</feature>
<keyword evidence="4 8" id="KW-0812">Transmembrane</keyword>
<dbReference type="GO" id="GO:0006835">
    <property type="term" value="P:dicarboxylic acid transport"/>
    <property type="evidence" value="ECO:0007669"/>
    <property type="project" value="UniProtKB-ARBA"/>
</dbReference>
<keyword evidence="6 8" id="KW-1133">Transmembrane helix</keyword>
<sequence>MSGSNGSKGLLGFYFGTSLVARILVATALGAAVGLALGPQAAAVKPLGDLLLRLLRMIVVPVVFFSLVVGASSVSPSRLGSVGIKLIAYYTITTALAVTVGLLFANLLKPGLGLVLEGTGGATLSATPPSLVETLLNVVPTNPVEALAGGNMLQIIFFALLLGIGISTLSESQDPRLSSAGQAVFKVCEGGAEAMYKITKWIMEYAPIGVFALIATVFSQQGSKVAGPLAMALGTVYLAFGAHMVVIYGAALKAFGLSPLGFFRRAREAMITAFVTRSSSATLPVTMEVSEEMLGVSKGIFSFTLPLGATINMDGTAIYQGVCVMFVANCMGQALSLSQQLTVILTATLASIGTAGVPGAGAIMLLMVLNSVGISVSEGTAAAAAYAMILGIDSIMDMGRTLLNVTGDMVGTVVVAKGEGELDGSKWD</sequence>
<evidence type="ECO:0000256" key="6">
    <source>
        <dbReference type="ARBA" id="ARBA00022989"/>
    </source>
</evidence>
<dbReference type="EMBL" id="CP001818">
    <property type="protein sequence ID" value="ACZ18627.1"/>
    <property type="molecule type" value="Genomic_DNA"/>
</dbReference>
<evidence type="ECO:0000256" key="5">
    <source>
        <dbReference type="ARBA" id="ARBA00022847"/>
    </source>
</evidence>
<dbReference type="InterPro" id="IPR001991">
    <property type="entry name" value="Na-dicarboxylate_symporter"/>
</dbReference>
<dbReference type="STRING" id="525903.Taci_0390"/>
<evidence type="ECO:0000256" key="4">
    <source>
        <dbReference type="ARBA" id="ARBA00022692"/>
    </source>
</evidence>
<dbReference type="OrthoDB" id="9768885at2"/>
<accession>D1B8M4</accession>
<gene>
    <name evidence="9" type="ordered locus">Taci_0390</name>
</gene>
<feature type="transmembrane region" description="Helical" evidence="8">
    <location>
        <begin position="229"/>
        <end position="255"/>
    </location>
</feature>
<dbReference type="PANTHER" id="PTHR42865:SF7">
    <property type="entry name" value="PROTON_GLUTAMATE-ASPARTATE SYMPORTER"/>
    <property type="match status" value="1"/>
</dbReference>
<dbReference type="PATRIC" id="fig|525903.6.peg.394"/>
<dbReference type="AlphaFoldDB" id="D1B8M4"/>
<evidence type="ECO:0000313" key="9">
    <source>
        <dbReference type="EMBL" id="ACZ18627.1"/>
    </source>
</evidence>
<dbReference type="GO" id="GO:0005886">
    <property type="term" value="C:plasma membrane"/>
    <property type="evidence" value="ECO:0007669"/>
    <property type="project" value="UniProtKB-SubCell"/>
</dbReference>
<evidence type="ECO:0000256" key="1">
    <source>
        <dbReference type="ARBA" id="ARBA00004651"/>
    </source>
</evidence>
<evidence type="ECO:0000313" key="10">
    <source>
        <dbReference type="Proteomes" id="UP000002030"/>
    </source>
</evidence>
<evidence type="ECO:0000256" key="2">
    <source>
        <dbReference type="ARBA" id="ARBA00022448"/>
    </source>
</evidence>
<proteinExistence type="predicted"/>
<feature type="transmembrane region" description="Helical" evidence="8">
    <location>
        <begin position="152"/>
        <end position="169"/>
    </location>
</feature>
<feature type="transmembrane region" description="Helical" evidence="8">
    <location>
        <begin position="86"/>
        <end position="108"/>
    </location>
</feature>
<dbReference type="InterPro" id="IPR036458">
    <property type="entry name" value="Na:dicarbo_symporter_sf"/>
</dbReference>
<keyword evidence="5" id="KW-0769">Symport</keyword>
<protein>
    <submittedName>
        <fullName evidence="9">Sodium:dicarboxylate symporter</fullName>
    </submittedName>
</protein>
<dbReference type="SUPFAM" id="SSF118215">
    <property type="entry name" value="Proton glutamate symport protein"/>
    <property type="match status" value="1"/>
</dbReference>
<dbReference type="FunFam" id="1.10.3860.10:FF:000001">
    <property type="entry name" value="C4-dicarboxylate transport protein"/>
    <property type="match status" value="1"/>
</dbReference>
<name>D1B8M4_THEAS</name>
<dbReference type="PROSITE" id="PS00713">
    <property type="entry name" value="NA_DICARBOXYL_SYMP_1"/>
    <property type="match status" value="1"/>
</dbReference>
<dbReference type="PANTHER" id="PTHR42865">
    <property type="entry name" value="PROTON/GLUTAMATE-ASPARTATE SYMPORTER"/>
    <property type="match status" value="1"/>
</dbReference>
<comment type="subcellular location">
    <subcellularLocation>
        <location evidence="1">Cell membrane</location>
        <topology evidence="1">Multi-pass membrane protein</topology>
    </subcellularLocation>
</comment>
<dbReference type="EnsemblBacteria" id="ACZ18627">
    <property type="protein sequence ID" value="ACZ18627"/>
    <property type="gene ID" value="Taci_0390"/>
</dbReference>
<dbReference type="HOGENOM" id="CLU_019375_7_1_0"/>
<dbReference type="PRINTS" id="PR00173">
    <property type="entry name" value="EDTRNSPORT"/>
</dbReference>
<dbReference type="Proteomes" id="UP000002030">
    <property type="component" value="Chromosome"/>
</dbReference>
<dbReference type="KEGG" id="tai:Taci_0390"/>
<feature type="transmembrane region" description="Helical" evidence="8">
    <location>
        <begin position="50"/>
        <end position="74"/>
    </location>
</feature>
<evidence type="ECO:0000256" key="7">
    <source>
        <dbReference type="ARBA" id="ARBA00023136"/>
    </source>
</evidence>
<keyword evidence="2" id="KW-0813">Transport</keyword>
<evidence type="ECO:0000256" key="3">
    <source>
        <dbReference type="ARBA" id="ARBA00022475"/>
    </source>
</evidence>
<keyword evidence="3" id="KW-1003">Cell membrane</keyword>
<dbReference type="GO" id="GO:0015293">
    <property type="term" value="F:symporter activity"/>
    <property type="evidence" value="ECO:0007669"/>
    <property type="project" value="UniProtKB-KW"/>
</dbReference>